<evidence type="ECO:0000313" key="2">
    <source>
        <dbReference type="WBParaSite" id="RSKR_0000389600.1"/>
    </source>
</evidence>
<reference evidence="2" key="1">
    <citation type="submission" date="2016-11" db="UniProtKB">
        <authorList>
            <consortium name="WormBaseParasite"/>
        </authorList>
    </citation>
    <scope>IDENTIFICATION</scope>
    <source>
        <strain evidence="2">KR3021</strain>
    </source>
</reference>
<protein>
    <submittedName>
        <fullName evidence="2">ShKT domain-containing protein</fullName>
    </submittedName>
</protein>
<sequence>MKFIIAILITALAASKINACDDIAKDCNLWAALCNSTTPFPYVEQNCKATCGNCEQATTPAVDCVDVALDCEDMLDICENTAFHEVAWNNCRRSCGLCSVPCPCEQMTTESYQCIDMIGTASCEKMSEFCDDSGNS</sequence>
<name>A0AC35TTG5_9BILA</name>
<evidence type="ECO:0000313" key="1">
    <source>
        <dbReference type="Proteomes" id="UP000095286"/>
    </source>
</evidence>
<dbReference type="WBParaSite" id="RSKR_0000389600.1">
    <property type="protein sequence ID" value="RSKR_0000389600.1"/>
    <property type="gene ID" value="RSKR_0000389600"/>
</dbReference>
<organism evidence="1 2">
    <name type="scientific">Rhabditophanes sp. KR3021</name>
    <dbReference type="NCBI Taxonomy" id="114890"/>
    <lineage>
        <taxon>Eukaryota</taxon>
        <taxon>Metazoa</taxon>
        <taxon>Ecdysozoa</taxon>
        <taxon>Nematoda</taxon>
        <taxon>Chromadorea</taxon>
        <taxon>Rhabditida</taxon>
        <taxon>Tylenchina</taxon>
        <taxon>Panagrolaimomorpha</taxon>
        <taxon>Strongyloidoidea</taxon>
        <taxon>Alloionematidae</taxon>
        <taxon>Rhabditophanes</taxon>
    </lineage>
</organism>
<dbReference type="Proteomes" id="UP000095286">
    <property type="component" value="Unplaced"/>
</dbReference>
<accession>A0AC35TTG5</accession>
<proteinExistence type="predicted"/>